<dbReference type="Gene3D" id="2.60.40.10">
    <property type="entry name" value="Immunoglobulins"/>
    <property type="match status" value="1"/>
</dbReference>
<feature type="region of interest" description="Disordered" evidence="1">
    <location>
        <begin position="35"/>
        <end position="65"/>
    </location>
</feature>
<proteinExistence type="predicted"/>
<dbReference type="AlphaFoldDB" id="A0A1G1VSC8"/>
<dbReference type="Proteomes" id="UP000179233">
    <property type="component" value="Unassembled WGS sequence"/>
</dbReference>
<accession>A0A1G1VSC8</accession>
<dbReference type="InterPro" id="IPR013783">
    <property type="entry name" value="Ig-like_fold"/>
</dbReference>
<evidence type="ECO:0000256" key="2">
    <source>
        <dbReference type="SAM" id="Phobius"/>
    </source>
</evidence>
<protein>
    <recommendedName>
        <fullName evidence="5">Bacterial Ig domain-containing protein</fullName>
    </recommendedName>
</protein>
<organism evidence="3 4">
    <name type="scientific">Candidatus Chisholmbacteria bacterium RIFCSPHIGHO2_01_FULL_52_32</name>
    <dbReference type="NCBI Taxonomy" id="1797591"/>
    <lineage>
        <taxon>Bacteria</taxon>
        <taxon>Candidatus Chisholmiibacteriota</taxon>
    </lineage>
</organism>
<dbReference type="EMBL" id="MHCJ01000003">
    <property type="protein sequence ID" value="OGY18296.1"/>
    <property type="molecule type" value="Genomic_DNA"/>
</dbReference>
<evidence type="ECO:0000313" key="3">
    <source>
        <dbReference type="EMBL" id="OGY18296.1"/>
    </source>
</evidence>
<evidence type="ECO:0000256" key="1">
    <source>
        <dbReference type="SAM" id="MobiDB-lite"/>
    </source>
</evidence>
<reference evidence="3 4" key="1">
    <citation type="journal article" date="2016" name="Nat. Commun.">
        <title>Thousands of microbial genomes shed light on interconnected biogeochemical processes in an aquifer system.</title>
        <authorList>
            <person name="Anantharaman K."/>
            <person name="Brown C.T."/>
            <person name="Hug L.A."/>
            <person name="Sharon I."/>
            <person name="Castelle C.J."/>
            <person name="Probst A.J."/>
            <person name="Thomas B.C."/>
            <person name="Singh A."/>
            <person name="Wilkins M.J."/>
            <person name="Karaoz U."/>
            <person name="Brodie E.L."/>
            <person name="Williams K.H."/>
            <person name="Hubbard S.S."/>
            <person name="Banfield J.F."/>
        </authorList>
    </citation>
    <scope>NUCLEOTIDE SEQUENCE [LARGE SCALE GENOMIC DNA]</scope>
</reference>
<feature type="compositionally biased region" description="Low complexity" evidence="1">
    <location>
        <begin position="38"/>
        <end position="53"/>
    </location>
</feature>
<sequence>MRKEIVIVILVGIGIGILVAFGVYTARKAIKENKTKPPAEVVETAPVPAESPEQTTQSLSISEPENNSLVDQDEITVAGVTSPNSVVTIIAEENEYLLTADASGKFSTAVSLVGGANDLAITAFDSEGKKAETVLTIVYSTAKL</sequence>
<keyword evidence="2" id="KW-0812">Transmembrane</keyword>
<dbReference type="Pfam" id="PF09136">
    <property type="entry name" value="Glucodextran_B"/>
    <property type="match status" value="1"/>
</dbReference>
<keyword evidence="2" id="KW-1133">Transmembrane helix</keyword>
<feature type="compositionally biased region" description="Polar residues" evidence="1">
    <location>
        <begin position="54"/>
        <end position="65"/>
    </location>
</feature>
<gene>
    <name evidence="3" type="ORF">A2786_02130</name>
</gene>
<feature type="transmembrane region" description="Helical" evidence="2">
    <location>
        <begin position="6"/>
        <end position="26"/>
    </location>
</feature>
<keyword evidence="2" id="KW-0472">Membrane</keyword>
<evidence type="ECO:0000313" key="4">
    <source>
        <dbReference type="Proteomes" id="UP000179233"/>
    </source>
</evidence>
<comment type="caution">
    <text evidence="3">The sequence shown here is derived from an EMBL/GenBank/DDBJ whole genome shotgun (WGS) entry which is preliminary data.</text>
</comment>
<name>A0A1G1VSC8_9BACT</name>
<evidence type="ECO:0008006" key="5">
    <source>
        <dbReference type="Google" id="ProtNLM"/>
    </source>
</evidence>